<evidence type="ECO:0000256" key="1">
    <source>
        <dbReference type="ARBA" id="ARBA00022574"/>
    </source>
</evidence>
<dbReference type="PROSITE" id="PS50837">
    <property type="entry name" value="NACHT"/>
    <property type="match status" value="1"/>
</dbReference>
<feature type="repeat" description="WD" evidence="3">
    <location>
        <begin position="1178"/>
        <end position="1212"/>
    </location>
</feature>
<dbReference type="InterPro" id="IPR036322">
    <property type="entry name" value="WD40_repeat_dom_sf"/>
</dbReference>
<feature type="region of interest" description="Disordered" evidence="4">
    <location>
        <begin position="1"/>
        <end position="99"/>
    </location>
</feature>
<keyword evidence="2" id="KW-0677">Repeat</keyword>
<dbReference type="InterPro" id="IPR019775">
    <property type="entry name" value="WD40_repeat_CS"/>
</dbReference>
<dbReference type="SUPFAM" id="SSF50978">
    <property type="entry name" value="WD40 repeat-like"/>
    <property type="match status" value="2"/>
</dbReference>
<dbReference type="PRINTS" id="PR00320">
    <property type="entry name" value="GPROTEINBRPT"/>
</dbReference>
<dbReference type="Gene3D" id="3.40.50.300">
    <property type="entry name" value="P-loop containing nucleotide triphosphate hydrolases"/>
    <property type="match status" value="1"/>
</dbReference>
<evidence type="ECO:0000256" key="3">
    <source>
        <dbReference type="PROSITE-ProRule" id="PRU00221"/>
    </source>
</evidence>
<dbReference type="Pfam" id="PF00400">
    <property type="entry name" value="WD40"/>
    <property type="match status" value="13"/>
</dbReference>
<dbReference type="OrthoDB" id="538223at2759"/>
<reference evidence="6 7" key="1">
    <citation type="journal article" date="2019" name="Fungal Biol. Biotechnol.">
        <title>Draft genome sequence of fastidious pathogen Ceratobasidium theobromae, which causes vascular-streak dieback in Theobroma cacao.</title>
        <authorList>
            <person name="Ali S.S."/>
            <person name="Asman A."/>
            <person name="Shao J."/>
            <person name="Firmansyah A.P."/>
            <person name="Susilo A.W."/>
            <person name="Rosmana A."/>
            <person name="McMahon P."/>
            <person name="Junaid M."/>
            <person name="Guest D."/>
            <person name="Kheng T.Y."/>
            <person name="Meinhardt L.W."/>
            <person name="Bailey B.A."/>
        </authorList>
    </citation>
    <scope>NUCLEOTIDE SEQUENCE [LARGE SCALE GENOMIC DNA]</scope>
    <source>
        <strain evidence="6 7">CT2</strain>
    </source>
</reference>
<feature type="repeat" description="WD" evidence="3">
    <location>
        <begin position="1257"/>
        <end position="1298"/>
    </location>
</feature>
<dbReference type="Gene3D" id="2.130.10.10">
    <property type="entry name" value="YVTN repeat-like/Quinoprotein amine dehydrogenase"/>
    <property type="match status" value="6"/>
</dbReference>
<dbReference type="SUPFAM" id="SSF50952">
    <property type="entry name" value="Soluble quinoprotein glucose dehydrogenase"/>
    <property type="match status" value="1"/>
</dbReference>
<dbReference type="InterPro" id="IPR056884">
    <property type="entry name" value="NPHP3-like_N"/>
</dbReference>
<evidence type="ECO:0000256" key="4">
    <source>
        <dbReference type="SAM" id="MobiDB-lite"/>
    </source>
</evidence>
<gene>
    <name evidence="6" type="ORF">CTheo_6856</name>
</gene>
<dbReference type="Proteomes" id="UP000383932">
    <property type="component" value="Unassembled WGS sequence"/>
</dbReference>
<feature type="repeat" description="WD" evidence="3">
    <location>
        <begin position="1214"/>
        <end position="1255"/>
    </location>
</feature>
<dbReference type="EMBL" id="SSOP01000238">
    <property type="protein sequence ID" value="KAB5589703.1"/>
    <property type="molecule type" value="Genomic_DNA"/>
</dbReference>
<dbReference type="InterPro" id="IPR011041">
    <property type="entry name" value="Quinoprot_gluc/sorb_DH_b-prop"/>
</dbReference>
<dbReference type="PANTHER" id="PTHR19879">
    <property type="entry name" value="TRANSCRIPTION INITIATION FACTOR TFIID"/>
    <property type="match status" value="1"/>
</dbReference>
<dbReference type="SMART" id="SM00320">
    <property type="entry name" value="WD40"/>
    <property type="match status" value="14"/>
</dbReference>
<evidence type="ECO:0000313" key="7">
    <source>
        <dbReference type="Proteomes" id="UP000383932"/>
    </source>
</evidence>
<feature type="domain" description="NACHT" evidence="5">
    <location>
        <begin position="295"/>
        <end position="440"/>
    </location>
</feature>
<dbReference type="InterPro" id="IPR015943">
    <property type="entry name" value="WD40/YVTN_repeat-like_dom_sf"/>
</dbReference>
<feature type="repeat" description="WD" evidence="3">
    <location>
        <begin position="1087"/>
        <end position="1128"/>
    </location>
</feature>
<organism evidence="6 7">
    <name type="scientific">Ceratobasidium theobromae</name>
    <dbReference type="NCBI Taxonomy" id="1582974"/>
    <lineage>
        <taxon>Eukaryota</taxon>
        <taxon>Fungi</taxon>
        <taxon>Dikarya</taxon>
        <taxon>Basidiomycota</taxon>
        <taxon>Agaricomycotina</taxon>
        <taxon>Agaricomycetes</taxon>
        <taxon>Cantharellales</taxon>
        <taxon>Ceratobasidiaceae</taxon>
        <taxon>Ceratobasidium</taxon>
    </lineage>
</organism>
<protein>
    <recommendedName>
        <fullName evidence="5">NACHT domain-containing protein</fullName>
    </recommendedName>
</protein>
<feature type="repeat" description="WD" evidence="3">
    <location>
        <begin position="1044"/>
        <end position="1080"/>
    </location>
</feature>
<comment type="caution">
    <text evidence="6">The sequence shown here is derived from an EMBL/GenBank/DDBJ whole genome shotgun (WGS) entry which is preliminary data.</text>
</comment>
<dbReference type="CDD" id="cd00200">
    <property type="entry name" value="WD40"/>
    <property type="match status" value="2"/>
</dbReference>
<keyword evidence="7" id="KW-1185">Reference proteome</keyword>
<dbReference type="PROSITE" id="PS50082">
    <property type="entry name" value="WD_REPEATS_2"/>
    <property type="match status" value="12"/>
</dbReference>
<evidence type="ECO:0000256" key="2">
    <source>
        <dbReference type="ARBA" id="ARBA00022737"/>
    </source>
</evidence>
<keyword evidence="1 3" id="KW-0853">WD repeat</keyword>
<dbReference type="InterPro" id="IPR020472">
    <property type="entry name" value="WD40_PAC1"/>
</dbReference>
<feature type="repeat" description="WD" evidence="3">
    <location>
        <begin position="1386"/>
        <end position="1427"/>
    </location>
</feature>
<feature type="repeat" description="WD" evidence="3">
    <location>
        <begin position="958"/>
        <end position="994"/>
    </location>
</feature>
<dbReference type="SUPFAM" id="SSF52540">
    <property type="entry name" value="P-loop containing nucleoside triphosphate hydrolases"/>
    <property type="match status" value="1"/>
</dbReference>
<feature type="repeat" description="WD" evidence="3">
    <location>
        <begin position="916"/>
        <end position="949"/>
    </location>
</feature>
<feature type="repeat" description="WD" evidence="3">
    <location>
        <begin position="1343"/>
        <end position="1374"/>
    </location>
</feature>
<evidence type="ECO:0000259" key="5">
    <source>
        <dbReference type="PROSITE" id="PS50837"/>
    </source>
</evidence>
<feature type="repeat" description="WD" evidence="3">
    <location>
        <begin position="873"/>
        <end position="914"/>
    </location>
</feature>
<name>A0A5N5QDU3_9AGAM</name>
<feature type="repeat" description="WD" evidence="3">
    <location>
        <begin position="1001"/>
        <end position="1042"/>
    </location>
</feature>
<dbReference type="PROSITE" id="PS50294">
    <property type="entry name" value="WD_REPEATS_REGION"/>
    <property type="match status" value="11"/>
</dbReference>
<dbReference type="InterPro" id="IPR001680">
    <property type="entry name" value="WD40_rpt"/>
</dbReference>
<dbReference type="PROSITE" id="PS00678">
    <property type="entry name" value="WD_REPEATS_1"/>
    <property type="match status" value="4"/>
</dbReference>
<dbReference type="InterPro" id="IPR007111">
    <property type="entry name" value="NACHT_NTPase"/>
</dbReference>
<accession>A0A5N5QDU3</accession>
<dbReference type="Pfam" id="PF24883">
    <property type="entry name" value="NPHP3_N"/>
    <property type="match status" value="1"/>
</dbReference>
<sequence length="1516" mass="165168">MDPPLPSPSPKRGVRSYFREKYNKLVHSQSKSPSRPEKYGHTEASDIGAHLTTSPPPSQGSVSKVGNLLAPPSTGQPRHARSDSHISPSPNPGSQQCSRSVVWTRLQGALEELRKAAVIFPPLESAIGSLLSVIDLLEATSKNHSDYETIALELKTLSESLAQHMKDSNSVRMSNCIANVALGIEEQAKMINKKRDRGTGRRLMVSKVDEDDIVNYYRKIESLFRQLQTNANLSTWSIANEHLVNTRLEGLTPAKMANYDSKLSTEISRRACTEGTRTAILTEMNNWSLNPDAPDMYLMSGMAGTGKTTIACSFSNSLEKRKQLAASFFCTRTSPECRDASKILPTIAYQLARYSIPFQSALCEVLGRDPDIGSKNIVKQFEQLLQQPLLKVKEAIPENLVVVVDALDECDDRRSVKLVLDMLLKFAPSLPLKFFVTSRPEPEIYIRMVTPSATSRTILHLHEIETSLVQADIELYLKEELSSISLTEDEIVQLATRSGNLFIYAATLVRYIQPAEGAIDPQLRLQSALALTSDSTSKYAELDALYGAVLKAALERKGIDPAEVKNARAVLWTVLCVQEPIGVEALATLTGVNDSRRTLSALQPLRSVLHLSEANGLVSTLHASFPDFMFSEERSGQFFCDPTGHNQVLARRCFEVMKAELRFNICHLESSFVPDAKVEDLDSRVSKAISSTLAYSCRYWANHLELTTNSNHLSPVLGEFLSTRLLFWMEVLNLKQEIIRGLGMLVKAKRWLQLLALSPDLIQLADDAQSFLMSYAANPPSQFTPHIYISSLSLCPRSSLVYKHYSQHTCGLIGLKGTGMDRRETAALATWTIGVTVQAVAYSSDGGRVAFGCRDGSVGVRNAYDGSPIVGPIQGHSKIVWSVAFSSDGARFASCSNDCMIKVWNAQDGTLVTDSFQGHTGEICSVAFSPNGQLLASGSVDRTVQVWDLGGAPVVGPFRGHTSWVRSVAFSPDSNCVVSGSNDNTIRVWNIQDGAPRFGPLQGHTGEIWSVAFSPDGARIASGSADCTIRIWGARDGTLVAGPLEGHAAKVYSVAFSPDSSRIASGSRDNTIRLWSSDTGLPFAGPFENHTDTVWSVAFSPDGTRVISGSSDKTIRAWNASTSILVPDQAEGHTDRVMSIAFARNNTRIVSGSLDSVHIWDSQSGTCLGGPSEGYTDIWSVAASANGTRIACGSDDRTIRVWDTNKGALIAGPFHDHAGAVITVAFSPDDTLIASGSTDRTIRVRNLSNGTLIAPPFQGHQNTILQIAFSPNGAYIVSGSYDRTLRVWNTHDGTLAVSPLLGHTGKVMSVGFSPCNKYVVSGSEDRTVRIWTIHDSTLTTDPFLGHTKVVKSVAFSPDGSCIVSGSDDRTVRVWGTLSGALVAGPFYGHTEFVTSVAFSPDGTHIASGSWDCTIRMWDLPDIQCALSPSEHPSSGVRELSLTTQTRFPVLSQGWVITNDGWITDQDDRTLFWAPLEVIRCLLVPHCSFIMSRFGTIEVDISSALFGERWGECYISE</sequence>
<feature type="repeat" description="WD" evidence="3">
    <location>
        <begin position="1300"/>
        <end position="1341"/>
    </location>
</feature>
<dbReference type="PANTHER" id="PTHR19879:SF9">
    <property type="entry name" value="TRANSCRIPTION INITIATION FACTOR TFIID SUBUNIT 5"/>
    <property type="match status" value="1"/>
</dbReference>
<feature type="compositionally biased region" description="Basic and acidic residues" evidence="4">
    <location>
        <begin position="34"/>
        <end position="44"/>
    </location>
</feature>
<dbReference type="InterPro" id="IPR027417">
    <property type="entry name" value="P-loop_NTPase"/>
</dbReference>
<evidence type="ECO:0000313" key="6">
    <source>
        <dbReference type="EMBL" id="KAB5589703.1"/>
    </source>
</evidence>
<proteinExistence type="predicted"/>
<feature type="compositionally biased region" description="Polar residues" evidence="4">
    <location>
        <begin position="85"/>
        <end position="99"/>
    </location>
</feature>